<dbReference type="EMBL" id="JBHTAH010000019">
    <property type="protein sequence ID" value="MFC7071196.1"/>
    <property type="molecule type" value="Genomic_DNA"/>
</dbReference>
<dbReference type="Proteomes" id="UP001596461">
    <property type="component" value="Unassembled WGS sequence"/>
</dbReference>
<dbReference type="RefSeq" id="WP_284032245.1">
    <property type="nucleotide sequence ID" value="NZ_CP126154.1"/>
</dbReference>
<dbReference type="CDD" id="cd05251">
    <property type="entry name" value="NmrA_like_SDR_a"/>
    <property type="match status" value="1"/>
</dbReference>
<proteinExistence type="inferred from homology"/>
<name>A0ABD5WD36_9EURY</name>
<gene>
    <name evidence="4" type="ORF">ACFQL9_16245</name>
</gene>
<evidence type="ECO:0000313" key="5">
    <source>
        <dbReference type="Proteomes" id="UP001596461"/>
    </source>
</evidence>
<dbReference type="SUPFAM" id="SSF51735">
    <property type="entry name" value="NAD(P)-binding Rossmann-fold domains"/>
    <property type="match status" value="1"/>
</dbReference>
<feature type="domain" description="NmrA-like" evidence="3">
    <location>
        <begin position="6"/>
        <end position="266"/>
    </location>
</feature>
<dbReference type="GeneID" id="81124079"/>
<evidence type="ECO:0000256" key="2">
    <source>
        <dbReference type="ARBA" id="ARBA00022857"/>
    </source>
</evidence>
<dbReference type="PANTHER" id="PTHR42748">
    <property type="entry name" value="NITROGEN METABOLITE REPRESSION PROTEIN NMRA FAMILY MEMBER"/>
    <property type="match status" value="1"/>
</dbReference>
<comment type="similarity">
    <text evidence="1">Belongs to the NmrA-type oxidoreductase family.</text>
</comment>
<dbReference type="InterPro" id="IPR051164">
    <property type="entry name" value="NmrA-like_oxidored"/>
</dbReference>
<keyword evidence="2" id="KW-0521">NADP</keyword>
<sequence>MSSATTTSVLVLGATGRQGGAVVDALRSGEFGGFDVTAGTRNPASDAAASLRERGVSVVPVDMLDEAALVAAMDGVDAVFAVTTFFEGGVDTERAQGEHVVAASAIAGVDHLVFSSVGSADADTGLEHFESKAHTERLIAASDVDATVLRPVYFMQNLAGQADEILSGTVSLALGEGTELAMVDARDIGRAAAAAFADPERFVGETLTLAGDSLTVDDVAAVLSDYLGSTVEAVHLDPEALRATAGDELADMFVWFEETGYDVDVAALAATLGFRPRDLETCLAETEFVPRPETPAR</sequence>
<comment type="caution">
    <text evidence="4">The sequence shown here is derived from an EMBL/GenBank/DDBJ whole genome shotgun (WGS) entry which is preliminary data.</text>
</comment>
<dbReference type="Gene3D" id="3.90.25.10">
    <property type="entry name" value="UDP-galactose 4-epimerase, domain 1"/>
    <property type="match status" value="1"/>
</dbReference>
<protein>
    <submittedName>
        <fullName evidence="4">NmrA/HSCARG family protein</fullName>
    </submittedName>
</protein>
<dbReference type="InterPro" id="IPR008030">
    <property type="entry name" value="NmrA-like"/>
</dbReference>
<evidence type="ECO:0000313" key="4">
    <source>
        <dbReference type="EMBL" id="MFC7071196.1"/>
    </source>
</evidence>
<organism evidence="4 5">
    <name type="scientific">Halobaculum lipolyticum</name>
    <dbReference type="NCBI Taxonomy" id="3032001"/>
    <lineage>
        <taxon>Archaea</taxon>
        <taxon>Methanobacteriati</taxon>
        <taxon>Methanobacteriota</taxon>
        <taxon>Stenosarchaea group</taxon>
        <taxon>Halobacteria</taxon>
        <taxon>Halobacteriales</taxon>
        <taxon>Haloferacaceae</taxon>
        <taxon>Halobaculum</taxon>
    </lineage>
</organism>
<reference evidence="4 5" key="1">
    <citation type="journal article" date="2019" name="Int. J. Syst. Evol. Microbiol.">
        <title>The Global Catalogue of Microorganisms (GCM) 10K type strain sequencing project: providing services to taxonomists for standard genome sequencing and annotation.</title>
        <authorList>
            <consortium name="The Broad Institute Genomics Platform"/>
            <consortium name="The Broad Institute Genome Sequencing Center for Infectious Disease"/>
            <person name="Wu L."/>
            <person name="Ma J."/>
        </authorList>
    </citation>
    <scope>NUCLEOTIDE SEQUENCE [LARGE SCALE GENOMIC DNA]</scope>
    <source>
        <strain evidence="4 5">DT31</strain>
    </source>
</reference>
<accession>A0ABD5WD36</accession>
<evidence type="ECO:0000256" key="1">
    <source>
        <dbReference type="ARBA" id="ARBA00006328"/>
    </source>
</evidence>
<evidence type="ECO:0000259" key="3">
    <source>
        <dbReference type="Pfam" id="PF05368"/>
    </source>
</evidence>
<dbReference type="Pfam" id="PF05368">
    <property type="entry name" value="NmrA"/>
    <property type="match status" value="1"/>
</dbReference>
<keyword evidence="5" id="KW-1185">Reference proteome</keyword>
<dbReference type="PANTHER" id="PTHR42748:SF7">
    <property type="entry name" value="NMRA LIKE REDOX SENSOR 1-RELATED"/>
    <property type="match status" value="1"/>
</dbReference>
<dbReference type="AlphaFoldDB" id="A0ABD5WD36"/>
<dbReference type="InterPro" id="IPR036291">
    <property type="entry name" value="NAD(P)-bd_dom_sf"/>
</dbReference>
<dbReference type="Gene3D" id="3.40.50.720">
    <property type="entry name" value="NAD(P)-binding Rossmann-like Domain"/>
    <property type="match status" value="1"/>
</dbReference>